<dbReference type="PROSITE" id="PS50181">
    <property type="entry name" value="FBOX"/>
    <property type="match status" value="1"/>
</dbReference>
<dbReference type="SUPFAM" id="SSF81383">
    <property type="entry name" value="F-box domain"/>
    <property type="match status" value="1"/>
</dbReference>
<keyword evidence="3" id="KW-1185">Reference proteome</keyword>
<evidence type="ECO:0000313" key="2">
    <source>
        <dbReference type="EMBL" id="QRC96660.1"/>
    </source>
</evidence>
<dbReference type="InterPro" id="IPR036047">
    <property type="entry name" value="F-box-like_dom_sf"/>
</dbReference>
<dbReference type="AlphaFoldDB" id="A0A7U2HYJ3"/>
<gene>
    <name evidence="2" type="ORF">JI435_015630</name>
</gene>
<sequence length="560" mass="64669">MASFTHLPAELMEYVYSYLDQPALYAVCQLNRRLHALVVPFLYRHVDLFIRSGDRLPRIDRFCLNVTKHRRLARRVTSIRLGPSPEEDVREGQRWITRDNHFDDEAMYGLAMKTLEGESLVSSDYLRDALLMREYAAYAALILIVLPKLHSLHLADFKTASIHHVHAMLWSLKPTGGRNTRHASDNLMQQLSGIKTVTFNVDKLSGLAYRKSTARFDVEPVLNLPNVQELEFSIPDVNRHNTLGVPFQHITPWRSQHGLHNPENLANITRLVIRHSDADLQNLQPMLNGSTRLQSFTYDIFYDCNERANAPQHWLDLSAWSDSLPRSLKILVLGVEYCDTSAFPFQQPRTGEKLYGYLDLTNHVDLHTIEVPLVFLTGDPDFSITTEIYPLLPPNLKHLSLRTDMSNAQHHFPFDTSRLPKSLTFQESEDEARYQINARMDVSYMFHAAMSLLEFAAELEAVSIWQPADPSLCWFDGQIADFAQTCRNKSIKSIMVYPMMLRWKKQEHWNLVKEVTVFDKSRSSSKHHEDLYRGDRGGIPLGLASQYHLHALRNRRLRLR</sequence>
<dbReference type="Pfam" id="PF12937">
    <property type="entry name" value="F-box-like"/>
    <property type="match status" value="1"/>
</dbReference>
<name>A0A7U2HYJ3_PHANO</name>
<dbReference type="Proteomes" id="UP000663193">
    <property type="component" value="Chromosome 6"/>
</dbReference>
<dbReference type="EMBL" id="CP069028">
    <property type="protein sequence ID" value="QRC96660.1"/>
    <property type="molecule type" value="Genomic_DNA"/>
</dbReference>
<proteinExistence type="predicted"/>
<organism evidence="2 3">
    <name type="scientific">Phaeosphaeria nodorum (strain SN15 / ATCC MYA-4574 / FGSC 10173)</name>
    <name type="common">Glume blotch fungus</name>
    <name type="synonym">Parastagonospora nodorum</name>
    <dbReference type="NCBI Taxonomy" id="321614"/>
    <lineage>
        <taxon>Eukaryota</taxon>
        <taxon>Fungi</taxon>
        <taxon>Dikarya</taxon>
        <taxon>Ascomycota</taxon>
        <taxon>Pezizomycotina</taxon>
        <taxon>Dothideomycetes</taxon>
        <taxon>Pleosporomycetidae</taxon>
        <taxon>Pleosporales</taxon>
        <taxon>Pleosporineae</taxon>
        <taxon>Phaeosphaeriaceae</taxon>
        <taxon>Parastagonospora</taxon>
    </lineage>
</organism>
<dbReference type="OrthoDB" id="4191831at2759"/>
<evidence type="ECO:0000313" key="3">
    <source>
        <dbReference type="Proteomes" id="UP000663193"/>
    </source>
</evidence>
<dbReference type="InterPro" id="IPR001810">
    <property type="entry name" value="F-box_dom"/>
</dbReference>
<protein>
    <recommendedName>
        <fullName evidence="1">F-box domain-containing protein</fullName>
    </recommendedName>
</protein>
<reference evidence="3" key="1">
    <citation type="journal article" date="2021" name="BMC Genomics">
        <title>Chromosome-level genome assembly and manually-curated proteome of model necrotroph Parastagonospora nodorum Sn15 reveals a genome-wide trove of candidate effector homologs, and redundancy of virulence-related functions within an accessory chromosome.</title>
        <authorList>
            <person name="Bertazzoni S."/>
            <person name="Jones D.A.B."/>
            <person name="Phan H.T."/>
            <person name="Tan K.-C."/>
            <person name="Hane J.K."/>
        </authorList>
    </citation>
    <scope>NUCLEOTIDE SEQUENCE [LARGE SCALE GENOMIC DNA]</scope>
    <source>
        <strain evidence="3">SN15 / ATCC MYA-4574 / FGSC 10173)</strain>
    </source>
</reference>
<feature type="domain" description="F-box" evidence="1">
    <location>
        <begin position="1"/>
        <end position="46"/>
    </location>
</feature>
<evidence type="ECO:0000259" key="1">
    <source>
        <dbReference type="PROSITE" id="PS50181"/>
    </source>
</evidence>
<dbReference type="VEuPathDB" id="FungiDB:JI435_015630"/>
<accession>A0A7U2HYJ3</accession>